<proteinExistence type="predicted"/>
<dbReference type="Gene3D" id="3.40.50.410">
    <property type="entry name" value="von Willebrand factor, type A domain"/>
    <property type="match status" value="2"/>
</dbReference>
<dbReference type="RefSeq" id="WP_106739927.1">
    <property type="nucleotide sequence ID" value="NZ_PXYY01000003.1"/>
</dbReference>
<feature type="signal peptide" evidence="4">
    <location>
        <begin position="1"/>
        <end position="41"/>
    </location>
</feature>
<comment type="caution">
    <text evidence="6">The sequence shown here is derived from an EMBL/GenBank/DDBJ whole genome shotgun (WGS) entry which is preliminary data.</text>
</comment>
<dbReference type="SUPFAM" id="SSF53300">
    <property type="entry name" value="vWA-like"/>
    <property type="match status" value="1"/>
</dbReference>
<gene>
    <name evidence="6" type="ORF">C7N83_00870</name>
</gene>
<keyword evidence="1" id="KW-0479">Metal-binding</keyword>
<feature type="region of interest" description="Disordered" evidence="3">
    <location>
        <begin position="983"/>
        <end position="1009"/>
    </location>
</feature>
<dbReference type="OrthoDB" id="7156875at2"/>
<reference evidence="6 7" key="1">
    <citation type="submission" date="2018-03" db="EMBL/GenBank/DDBJ databases">
        <title>Neisseria weixii sp. nov., isolated from the intestinal contents of Tibetan Plateau pika (Ochotona curzoniae) in Yushu, Qinghai Province, China.</title>
        <authorList>
            <person name="Gui Z."/>
        </authorList>
    </citation>
    <scope>NUCLEOTIDE SEQUENCE [LARGE SCALE GENOMIC DNA]</scope>
    <source>
        <strain evidence="6 7">ATCC 51483</strain>
    </source>
</reference>
<dbReference type="AlphaFoldDB" id="A0A2P7U340"/>
<feature type="chain" id="PRO_5015181735" evidence="4">
    <location>
        <begin position="42"/>
        <end position="1054"/>
    </location>
</feature>
<sequence length="1054" mass="114441">MKSKSEKHIAGNRAARKNNVRPIILSVVSALSLVASVHASAAAQKFASVPFYLQNQSVTGEVKVKPNVMLFIDDSGSMKWVPGESRVPYLIGQKSRMEITKEALKEVVGQYKDLINWGFQTLNNAGGGNASAYTSDHADILKRINGMRPAGNTPTTRRYYELSSIVRNQPSYRCQKNYIVLMSDGDANNSWFYPRGTHRIFPADGSDTFRDGYFGVRRGGRKVDGINGITDSVFDREDGLGWFSQTLATKDFKTGGTDKTGKSWDGDPADPKDAKGVSIYKDQTAETFTVGFGSGISAEGKKYLERGASPKGGYFAADDADSLVAAFKSIFNNINASSTSVPIISHGTVAPAATSSNGVPDMAAAVELDSGSWSSRLKFFKLNPDGTVNNNVVTEPSFTNRKTMINNGKTVAWVQNLADRQMSNADFGISGGTPADQLEWKNVLLPWTARQSTDTLLNQTAKNRRYSQAYRIREDGKRDLGDILGSSLNTIGNNVKGRQEFMVTAANDGMVHMFQRASGAHPYDLKLSYIPAAMEREDDAGNASTMGKFLKDVAHEQYGSVVPHRYLVNGGMTLRRTPNGAKSKGQQMFMFGAMGQGGRGAYALNIGGVNRHNGSPLALNAGESKWLSDVPLFETEKGKNNKLGYTIGTPQIGRISVKRNGDRVSITENVRYAGFLSSGYRNMTDKDGKDLSETALYVYEMLGQEAGSGEVKGDSKGTLIKKIEVSNGVGGLSSPTLVDTDFDGIVDVAYAGDYGGNMYRFDLRGETPSAWKATRIFEGQSSQPVTSAPAVSRRSNGSYVVIFGTGSDIYESDLENKNQQAVYGIFDKLPDTPDANPVSEKVAKQADLRQQTMSVSAKGQVFLTNNPVGKEQKGWFFNLENNGERVVVKPTMILQTAILSTRSYNKVTNKTKSNGDVCIPDKTETKTSSASKIFGVSAENGGALNQRSARLKLPINDAGLYVNGISIQGITSFTYVDHTKLNDSPVTRDGDSGGTGTDQPLKPANSEIPNNKCFSRKAVRKLLLSNSTDSQLADIDIEGRICGIRRLSWREIFF</sequence>
<dbReference type="EMBL" id="PXYY01000003">
    <property type="protein sequence ID" value="PSJ81367.1"/>
    <property type="molecule type" value="Genomic_DNA"/>
</dbReference>
<name>A0A2P7U340_9NEIS</name>
<evidence type="ECO:0000256" key="4">
    <source>
        <dbReference type="SAM" id="SignalP"/>
    </source>
</evidence>
<dbReference type="InterPro" id="IPR008707">
    <property type="entry name" value="B-propeller_PilY1"/>
</dbReference>
<keyword evidence="2" id="KW-0106">Calcium</keyword>
<organism evidence="6 7">
    <name type="scientific">Neisseria iguanae</name>
    <dbReference type="NCBI Taxonomy" id="90242"/>
    <lineage>
        <taxon>Bacteria</taxon>
        <taxon>Pseudomonadati</taxon>
        <taxon>Pseudomonadota</taxon>
        <taxon>Betaproteobacteria</taxon>
        <taxon>Neisseriales</taxon>
        <taxon>Neisseriaceae</taxon>
        <taxon>Neisseria</taxon>
    </lineage>
</organism>
<evidence type="ECO:0000313" key="7">
    <source>
        <dbReference type="Proteomes" id="UP000241868"/>
    </source>
</evidence>
<dbReference type="Proteomes" id="UP000241868">
    <property type="component" value="Unassembled WGS sequence"/>
</dbReference>
<dbReference type="NCBIfam" id="NF040838">
    <property type="entry name" value="T4_PilC_Neiss"/>
    <property type="match status" value="1"/>
</dbReference>
<evidence type="ECO:0000256" key="2">
    <source>
        <dbReference type="ARBA" id="ARBA00022837"/>
    </source>
</evidence>
<evidence type="ECO:0000256" key="3">
    <source>
        <dbReference type="SAM" id="MobiDB-lite"/>
    </source>
</evidence>
<feature type="domain" description="PilY1 beta-propeller" evidence="5">
    <location>
        <begin position="489"/>
        <end position="863"/>
    </location>
</feature>
<dbReference type="SUPFAM" id="SSF89372">
    <property type="entry name" value="Fucose-specific lectin"/>
    <property type="match status" value="1"/>
</dbReference>
<protein>
    <submittedName>
        <fullName evidence="6">Pilus assembly protein</fullName>
    </submittedName>
</protein>
<dbReference type="Pfam" id="PF05567">
    <property type="entry name" value="T4P_PilY1"/>
    <property type="match status" value="1"/>
</dbReference>
<keyword evidence="4" id="KW-0732">Signal</keyword>
<evidence type="ECO:0000259" key="5">
    <source>
        <dbReference type="Pfam" id="PF05567"/>
    </source>
</evidence>
<dbReference type="GO" id="GO:0046872">
    <property type="term" value="F:metal ion binding"/>
    <property type="evidence" value="ECO:0007669"/>
    <property type="project" value="UniProtKB-KW"/>
</dbReference>
<dbReference type="InterPro" id="IPR036465">
    <property type="entry name" value="vWFA_dom_sf"/>
</dbReference>
<evidence type="ECO:0000313" key="6">
    <source>
        <dbReference type="EMBL" id="PSJ81367.1"/>
    </source>
</evidence>
<accession>A0A2P7U340</accession>
<evidence type="ECO:0000256" key="1">
    <source>
        <dbReference type="ARBA" id="ARBA00022723"/>
    </source>
</evidence>
<keyword evidence="7" id="KW-1185">Reference proteome</keyword>